<dbReference type="EMBL" id="WNWS01000435">
    <property type="protein sequence ID" value="KAE9967853.1"/>
    <property type="molecule type" value="Genomic_DNA"/>
</dbReference>
<feature type="domain" description="Zinc-binding loop region of homing endonuclease" evidence="1">
    <location>
        <begin position="105"/>
        <end position="168"/>
    </location>
</feature>
<accession>A0A8H3YQ34</accession>
<organism evidence="2 3">
    <name type="scientific">Venturia inaequalis</name>
    <name type="common">Apple scab fungus</name>
    <dbReference type="NCBI Taxonomy" id="5025"/>
    <lineage>
        <taxon>Eukaryota</taxon>
        <taxon>Fungi</taxon>
        <taxon>Dikarya</taxon>
        <taxon>Ascomycota</taxon>
        <taxon>Pezizomycotina</taxon>
        <taxon>Dothideomycetes</taxon>
        <taxon>Pleosporomycetidae</taxon>
        <taxon>Venturiales</taxon>
        <taxon>Venturiaceae</taxon>
        <taxon>Venturia</taxon>
    </lineage>
</organism>
<dbReference type="GO" id="GO:0004519">
    <property type="term" value="F:endonuclease activity"/>
    <property type="evidence" value="ECO:0007669"/>
    <property type="project" value="InterPro"/>
</dbReference>
<dbReference type="InterPro" id="IPR044925">
    <property type="entry name" value="His-Me_finger_sf"/>
</dbReference>
<reference evidence="2 3" key="1">
    <citation type="submission" date="2018-12" db="EMBL/GenBank/DDBJ databases">
        <title>Venturia inaequalis Genome Resource.</title>
        <authorList>
            <person name="Lichtner F.J."/>
        </authorList>
    </citation>
    <scope>NUCLEOTIDE SEQUENCE [LARGE SCALE GENOMIC DNA]</scope>
    <source>
        <strain evidence="2 3">120213</strain>
    </source>
</reference>
<proteinExistence type="predicted"/>
<sequence length="232" mass="26796">MRISRKARGYRQHVPKNLSLRSRKALVLYDAFRRPGLLTRIRRSVNKLLESVPSASTRYGNTSTDGCIINSKARGSGRIAVYASMGNGNSWGMNFGIARLLELGKLSNEEKRGIIDEGWELSHLCGNWRCMNQDHFAVEPKTINLQRMSCFKRWYDACLHSPPCMIGYQTDHEYSLELEQQLLNEIYYQVTQVIDSECMDEFLLMDEKYGRGLIEWSMATQWTGMIKLAMHR</sequence>
<dbReference type="Pfam" id="PF05551">
    <property type="entry name" value="zf-His_Me_endon"/>
    <property type="match status" value="1"/>
</dbReference>
<protein>
    <recommendedName>
        <fullName evidence="1">Zinc-binding loop region of homing endonuclease domain-containing protein</fullName>
    </recommendedName>
</protein>
<evidence type="ECO:0000313" key="3">
    <source>
        <dbReference type="Proteomes" id="UP000447873"/>
    </source>
</evidence>
<dbReference type="InterPro" id="IPR044930">
    <property type="entry name" value="Homing_endonuclease_His-Me"/>
</dbReference>
<name>A0A8H3YQ34_VENIN</name>
<gene>
    <name evidence="2" type="ORF">EG328_007945</name>
</gene>
<dbReference type="SUPFAM" id="SSF54060">
    <property type="entry name" value="His-Me finger endonucleases"/>
    <property type="match status" value="1"/>
</dbReference>
<evidence type="ECO:0000313" key="2">
    <source>
        <dbReference type="EMBL" id="KAE9967853.1"/>
    </source>
</evidence>
<dbReference type="AlphaFoldDB" id="A0A8H3YQ34"/>
<dbReference type="Gene3D" id="3.90.75.10">
    <property type="entry name" value="Homing Intron 3 (I-ppo) Encoded Endonuclease, Chain A"/>
    <property type="match status" value="1"/>
</dbReference>
<comment type="caution">
    <text evidence="2">The sequence shown here is derived from an EMBL/GenBank/DDBJ whole genome shotgun (WGS) entry which is preliminary data.</text>
</comment>
<dbReference type="InterPro" id="IPR008704">
    <property type="entry name" value="Endonuclease_Zinc-binding_loop"/>
</dbReference>
<dbReference type="Proteomes" id="UP000447873">
    <property type="component" value="Unassembled WGS sequence"/>
</dbReference>
<evidence type="ECO:0000259" key="1">
    <source>
        <dbReference type="Pfam" id="PF05551"/>
    </source>
</evidence>